<protein>
    <submittedName>
        <fullName evidence="1">Uncharacterized protein</fullName>
    </submittedName>
</protein>
<evidence type="ECO:0000313" key="2">
    <source>
        <dbReference type="Proteomes" id="UP000606490"/>
    </source>
</evidence>
<evidence type="ECO:0000313" key="1">
    <source>
        <dbReference type="EMBL" id="MBL6459117.1"/>
    </source>
</evidence>
<reference evidence="1 2" key="1">
    <citation type="submission" date="2021-01" db="EMBL/GenBank/DDBJ databases">
        <title>Belnapia mucosa sp. nov. and Belnapia arida sp. nov., isolated from the Tabernas Desert (Almeria, Spain).</title>
        <authorList>
            <person name="Molina-Menor E."/>
            <person name="Vidal-Verdu A."/>
            <person name="Calonge A."/>
            <person name="Satari L."/>
            <person name="Pereto Magraner J."/>
            <person name="Porcar Miralles M."/>
        </authorList>
    </citation>
    <scope>NUCLEOTIDE SEQUENCE [LARGE SCALE GENOMIC DNA]</scope>
    <source>
        <strain evidence="1 2">T6</strain>
    </source>
</reference>
<organism evidence="1 2">
    <name type="scientific">Belnapia mucosa</name>
    <dbReference type="NCBI Taxonomy" id="2804532"/>
    <lineage>
        <taxon>Bacteria</taxon>
        <taxon>Pseudomonadati</taxon>
        <taxon>Pseudomonadota</taxon>
        <taxon>Alphaproteobacteria</taxon>
        <taxon>Acetobacterales</taxon>
        <taxon>Roseomonadaceae</taxon>
        <taxon>Belnapia</taxon>
    </lineage>
</organism>
<comment type="caution">
    <text evidence="1">The sequence shown here is derived from an EMBL/GenBank/DDBJ whole genome shotgun (WGS) entry which is preliminary data.</text>
</comment>
<dbReference type="Proteomes" id="UP000606490">
    <property type="component" value="Unassembled WGS sequence"/>
</dbReference>
<dbReference type="EMBL" id="JAEUXJ010000026">
    <property type="protein sequence ID" value="MBL6459117.1"/>
    <property type="molecule type" value="Genomic_DNA"/>
</dbReference>
<keyword evidence="2" id="KW-1185">Reference proteome</keyword>
<proteinExistence type="predicted"/>
<dbReference type="RefSeq" id="WP_202828847.1">
    <property type="nucleotide sequence ID" value="NZ_JAEUXJ010000026.1"/>
</dbReference>
<accession>A0ABS1VBW8</accession>
<sequence length="78" mass="8431">MLLMSELRQAACDEGDFSFAFGGGDASELVALVSQIADRERCTVDFDVTQGSPGLITARFVRRSHAIANLDKPRQSAN</sequence>
<name>A0ABS1VBW8_9PROT</name>
<gene>
    <name evidence="1" type="ORF">JMJ55_27720</name>
</gene>